<keyword evidence="1" id="KW-0472">Membrane</keyword>
<organism evidence="2 3">
    <name type="scientific">Sporolactobacillus nakayamae</name>
    <dbReference type="NCBI Taxonomy" id="269670"/>
    <lineage>
        <taxon>Bacteria</taxon>
        <taxon>Bacillati</taxon>
        <taxon>Bacillota</taxon>
        <taxon>Bacilli</taxon>
        <taxon>Bacillales</taxon>
        <taxon>Sporolactobacillaceae</taxon>
        <taxon>Sporolactobacillus</taxon>
    </lineage>
</organism>
<reference evidence="3" key="1">
    <citation type="submission" date="2016-10" db="EMBL/GenBank/DDBJ databases">
        <authorList>
            <person name="Varghese N."/>
            <person name="Submissions S."/>
        </authorList>
    </citation>
    <scope>NUCLEOTIDE SEQUENCE [LARGE SCALE GENOMIC DNA]</scope>
    <source>
        <strain evidence="3">ATCC 700379</strain>
    </source>
</reference>
<keyword evidence="3" id="KW-1185">Reference proteome</keyword>
<feature type="transmembrane region" description="Helical" evidence="1">
    <location>
        <begin position="93"/>
        <end position="115"/>
    </location>
</feature>
<dbReference type="InterPro" id="IPR038750">
    <property type="entry name" value="YczE/YyaS-like"/>
</dbReference>
<accession>A0A1I2TLK3</accession>
<protein>
    <submittedName>
        <fullName evidence="2">Uncharacterized membrane protein YczE</fullName>
    </submittedName>
</protein>
<proteinExistence type="predicted"/>
<keyword evidence="1" id="KW-0812">Transmembrane</keyword>
<evidence type="ECO:0000313" key="2">
    <source>
        <dbReference type="EMBL" id="SFG65780.1"/>
    </source>
</evidence>
<dbReference type="STRING" id="269670.SAMN02982927_02365"/>
<dbReference type="Proteomes" id="UP000198752">
    <property type="component" value="Unassembled WGS sequence"/>
</dbReference>
<sequence length="243" mass="26949">MFVYAKHALPVRTHNHNENLLYFMISIFFNAFGNALTVSLNLGSALWTASAVNFTALTSISLSIILIASGVLVVIINALIIGKIDWHRIIGNMIFMVPFSYLIGMISTYLVAIGINELPLIVRVVLDIVGVCFISLAISIYQRVNLMLHPCDDLMQIIRFKFFKGNATVAQLVTFSPPIVILLICWIDSHQLYAINVGTIFALLFQGTLVGVFDKTVFPTLKHQNIDHGQASSQSHKHHGLNV</sequence>
<evidence type="ECO:0000256" key="1">
    <source>
        <dbReference type="SAM" id="Phobius"/>
    </source>
</evidence>
<dbReference type="EMBL" id="FOOY01000016">
    <property type="protein sequence ID" value="SFG65780.1"/>
    <property type="molecule type" value="Genomic_DNA"/>
</dbReference>
<feature type="transmembrane region" description="Helical" evidence="1">
    <location>
        <begin position="193"/>
        <end position="213"/>
    </location>
</feature>
<feature type="transmembrane region" description="Helical" evidence="1">
    <location>
        <begin position="60"/>
        <end position="81"/>
    </location>
</feature>
<name>A0A1I2TLK3_9BACL</name>
<dbReference type="AlphaFoldDB" id="A0A1I2TLK3"/>
<feature type="transmembrane region" description="Helical" evidence="1">
    <location>
        <begin position="162"/>
        <end position="187"/>
    </location>
</feature>
<dbReference type="OrthoDB" id="1902994at2"/>
<dbReference type="Pfam" id="PF19700">
    <property type="entry name" value="DUF6198"/>
    <property type="match status" value="1"/>
</dbReference>
<feature type="transmembrane region" description="Helical" evidence="1">
    <location>
        <begin position="20"/>
        <end position="40"/>
    </location>
</feature>
<feature type="transmembrane region" description="Helical" evidence="1">
    <location>
        <begin position="121"/>
        <end position="141"/>
    </location>
</feature>
<evidence type="ECO:0000313" key="3">
    <source>
        <dbReference type="Proteomes" id="UP000198752"/>
    </source>
</evidence>
<gene>
    <name evidence="2" type="ORF">SAMN02982927_02365</name>
</gene>
<keyword evidence="1" id="KW-1133">Transmembrane helix</keyword>